<evidence type="ECO:0000313" key="1">
    <source>
        <dbReference type="EMBL" id="MFL9834977.1"/>
    </source>
</evidence>
<gene>
    <name evidence="1" type="ORF">ABS765_13185</name>
</gene>
<keyword evidence="2" id="KW-1185">Reference proteome</keyword>
<dbReference type="RefSeq" id="WP_408091276.1">
    <property type="nucleotide sequence ID" value="NZ_JBELPY010000009.1"/>
</dbReference>
<sequence>MILSINPTSQNAILTKGTSDQQLQSFNLFVQPGTTVSVEYQFQNTQVNWLEAYVSAFNGNTAIVEVFLVNGNLLTEANYTAKILLKDENELYNIHTVNLSITEPLYKIKTEKPNYDMVYNRISNTLSGNNLVNILHNTNSEQLTFETVGTLFLEKTAIDNFTLVEDPAFPFSTNSELPQTGSKVVTCRLRKSNGQIATSFTVTVQVINTNDISVNPAVLNFSLYKHLAEEKSSILQINNPANRNYTISGPDFVTFSAISGNSSDDVTVTTKNSVDLLAQLYTGEIVVTYDSKTVKIPVTVNNIDFVDLKLNDYNFCLDQFILTVKRMTETGKIVRIGLEINIESAERNVTVNPVYQIAYYNDQAQTDVGKKIHNHFPVFSKHIFGNPGVEFNNVFIYKPADVTITIEELNSNYEVLFTRKIENIKLYPGKKPKMFPAFTNSNLKRIYADSAHLFSYVTSLVDPSDIVGKAVSNNPFSTGEVNSIYFEDSENLMYFGDYKNVLGIDFLRAPKGHQQIFYQYINENLVPELFVFNGDYLIDDTYEHTYDDVEFNAKKYDAKIIGKLTLNTGFVFKEETAALSQLNKRNLGFVKIGEEILKVFPITSKYRRADSSVNVKNDEFEFLIVEDGN</sequence>
<protein>
    <recommendedName>
        <fullName evidence="3">Cadherin domain-containing protein</fullName>
    </recommendedName>
</protein>
<reference evidence="1 2" key="1">
    <citation type="submission" date="2024-06" db="EMBL/GenBank/DDBJ databases">
        <authorList>
            <person name="Kaempfer P."/>
            <person name="Viver T."/>
        </authorList>
    </citation>
    <scope>NUCLEOTIDE SEQUENCE [LARGE SCALE GENOMIC DNA]</scope>
    <source>
        <strain evidence="1 2">ST-37</strain>
    </source>
</reference>
<accession>A0ABW8Y5G9</accession>
<name>A0ABW8Y5G9_9FLAO</name>
<comment type="caution">
    <text evidence="1">The sequence shown here is derived from an EMBL/GenBank/DDBJ whole genome shotgun (WGS) entry which is preliminary data.</text>
</comment>
<evidence type="ECO:0008006" key="3">
    <source>
        <dbReference type="Google" id="ProtNLM"/>
    </source>
</evidence>
<evidence type="ECO:0000313" key="2">
    <source>
        <dbReference type="Proteomes" id="UP001629058"/>
    </source>
</evidence>
<organism evidence="1 2">
    <name type="scientific">Chryseobacterium terrae</name>
    <dbReference type="NCBI Taxonomy" id="3163299"/>
    <lineage>
        <taxon>Bacteria</taxon>
        <taxon>Pseudomonadati</taxon>
        <taxon>Bacteroidota</taxon>
        <taxon>Flavobacteriia</taxon>
        <taxon>Flavobacteriales</taxon>
        <taxon>Weeksellaceae</taxon>
        <taxon>Chryseobacterium group</taxon>
        <taxon>Chryseobacterium</taxon>
    </lineage>
</organism>
<dbReference type="EMBL" id="JBELPY010000009">
    <property type="protein sequence ID" value="MFL9834977.1"/>
    <property type="molecule type" value="Genomic_DNA"/>
</dbReference>
<proteinExistence type="predicted"/>
<dbReference type="Proteomes" id="UP001629058">
    <property type="component" value="Unassembled WGS sequence"/>
</dbReference>